<keyword evidence="3" id="KW-1133">Transmembrane helix</keyword>
<dbReference type="InterPro" id="IPR013783">
    <property type="entry name" value="Ig-like_fold"/>
</dbReference>
<dbReference type="GeneID" id="78230035"/>
<dbReference type="GO" id="GO:0008745">
    <property type="term" value="F:N-acetylmuramoyl-L-alanine amidase activity"/>
    <property type="evidence" value="ECO:0007669"/>
    <property type="project" value="InterPro"/>
</dbReference>
<dbReference type="AlphaFoldDB" id="E7GBF7"/>
<feature type="domain" description="MurNAc-LAA" evidence="4">
    <location>
        <begin position="297"/>
        <end position="415"/>
    </location>
</feature>
<evidence type="ECO:0000256" key="3">
    <source>
        <dbReference type="SAM" id="Phobius"/>
    </source>
</evidence>
<keyword evidence="6" id="KW-1185">Reference proteome</keyword>
<dbReference type="InterPro" id="IPR050695">
    <property type="entry name" value="N-acetylmuramoyl_amidase_3"/>
</dbReference>
<dbReference type="SUPFAM" id="SSF53187">
    <property type="entry name" value="Zn-dependent exopeptidases"/>
    <property type="match status" value="1"/>
</dbReference>
<comment type="caution">
    <text evidence="5">The sequence shown here is derived from an EMBL/GenBank/DDBJ whole genome shotgun (WGS) entry which is preliminary data.</text>
</comment>
<feature type="region of interest" description="Disordered" evidence="2">
    <location>
        <begin position="220"/>
        <end position="253"/>
    </location>
</feature>
<dbReference type="STRING" id="100884.GCA_000269565_02201"/>
<evidence type="ECO:0000256" key="1">
    <source>
        <dbReference type="ARBA" id="ARBA00022801"/>
    </source>
</evidence>
<dbReference type="Pfam" id="PF01520">
    <property type="entry name" value="Amidase_3"/>
    <property type="match status" value="1"/>
</dbReference>
<keyword evidence="3" id="KW-0472">Membrane</keyword>
<reference evidence="5 6" key="1">
    <citation type="submission" date="2010-12" db="EMBL/GenBank/DDBJ databases">
        <title>The Genome Sequence of Coprobacillus sp. strain 29_1.</title>
        <authorList>
            <consortium name="The Broad Institute Genome Sequencing Platform"/>
            <person name="Earl A."/>
            <person name="Ward D."/>
            <person name="Feldgarden M."/>
            <person name="Gevers D."/>
            <person name="Daigneault M."/>
            <person name="Sibley C.D."/>
            <person name="White A."/>
            <person name="Strauss J."/>
            <person name="Allen-Vercoe E."/>
            <person name="Young S.K."/>
            <person name="Zeng Q."/>
            <person name="Gargeya S."/>
            <person name="Fitzgerald M."/>
            <person name="Haas B."/>
            <person name="Abouelleil A."/>
            <person name="Alvarado L."/>
            <person name="Arachchi H.M."/>
            <person name="Berlin A."/>
            <person name="Brown A."/>
            <person name="Chapman S.B."/>
            <person name="Chen Z."/>
            <person name="Dunbar C."/>
            <person name="Freedman E."/>
            <person name="Gearin G."/>
            <person name="Gellesch M."/>
            <person name="Goldberg J."/>
            <person name="Griggs A."/>
            <person name="Gujja S."/>
            <person name="Heilman E."/>
            <person name="Heiman D."/>
            <person name="Howarth C."/>
            <person name="Larson L."/>
            <person name="Lui A."/>
            <person name="MacDonald P.J.P."/>
            <person name="Mehta T."/>
            <person name="Montmayeur A."/>
            <person name="Murphy C."/>
            <person name="Neiman D."/>
            <person name="Pearson M."/>
            <person name="Priest M."/>
            <person name="Roberts A."/>
            <person name="Saif S."/>
            <person name="Shea T."/>
            <person name="Shenoy N."/>
            <person name="Sisk P."/>
            <person name="Stolte C."/>
            <person name="Sykes S."/>
            <person name="White J."/>
            <person name="Yandava C."/>
            <person name="Nusbaum C."/>
            <person name="Birren B."/>
        </authorList>
    </citation>
    <scope>NUCLEOTIDE SEQUENCE [LARGE SCALE GENOMIC DNA]</scope>
    <source>
        <strain evidence="5 6">29_1</strain>
    </source>
</reference>
<dbReference type="GO" id="GO:0009253">
    <property type="term" value="P:peptidoglycan catabolic process"/>
    <property type="evidence" value="ECO:0007669"/>
    <property type="project" value="InterPro"/>
</dbReference>
<dbReference type="RefSeq" id="WP_008789198.1">
    <property type="nucleotide sequence ID" value="NZ_AKCB01000001.1"/>
</dbReference>
<keyword evidence="3" id="KW-0812">Transmembrane</keyword>
<dbReference type="PANTHER" id="PTHR30404">
    <property type="entry name" value="N-ACETYLMURAMOYL-L-ALANINE AMIDASE"/>
    <property type="match status" value="1"/>
</dbReference>
<dbReference type="HOGENOM" id="CLU_014322_3_0_9"/>
<name>E7GBF7_9FIRM</name>
<dbReference type="InterPro" id="IPR002508">
    <property type="entry name" value="MurNAc-LAA_cat"/>
</dbReference>
<keyword evidence="1" id="KW-0378">Hydrolase</keyword>
<evidence type="ECO:0000259" key="4">
    <source>
        <dbReference type="SMART" id="SM00646"/>
    </source>
</evidence>
<feature type="transmembrane region" description="Helical" evidence="3">
    <location>
        <begin position="5"/>
        <end position="22"/>
    </location>
</feature>
<evidence type="ECO:0000256" key="2">
    <source>
        <dbReference type="SAM" id="MobiDB-lite"/>
    </source>
</evidence>
<dbReference type="EMBL" id="ADKX01000034">
    <property type="protein sequence ID" value="EFW04692.1"/>
    <property type="molecule type" value="Genomic_DNA"/>
</dbReference>
<sequence>MKRKIGIVILGIIIVIGGYLIYDQMRFKSDDIILELNDVKVIEYGESFDPLTLIKKCSGEVIYQESIDTTKIGKHKITFVVKENQVTKEFAFEIEVRDTKAPDITLTKEKDSIELGSQLNITQYIKSVKDNADGDLTYKKDKDVKSGDVGFYTYHSQVDTQKNGKYIVTIIAIDKSGNKAKKELAITVQKKKETVSNQQRNQSSPQQYKANPNNKIIVIDPGHQGKGNSEKEAIGPGSSTKKAKVTTGTTGVSSRKAESQINLEIGLKLRTELQSRGYTVIMTRTTQNVNLSNQQRAEIGNKNNAAAVIHLHCDGGESSVRGAHTISPAKNNPYCSEIFKASSKLAQSIIQSYSAATGIKSRGVSYRNDLTGINWSQVPSIYIEMGFISNVSEDKLLADSSFQNKCAKGIADGIDKYFQ</sequence>
<organism evidence="5 6">
    <name type="scientific">Coprobacillus cateniformis</name>
    <dbReference type="NCBI Taxonomy" id="100884"/>
    <lineage>
        <taxon>Bacteria</taxon>
        <taxon>Bacillati</taxon>
        <taxon>Bacillota</taxon>
        <taxon>Erysipelotrichia</taxon>
        <taxon>Erysipelotrichales</taxon>
        <taxon>Coprobacillaceae</taxon>
        <taxon>Coprobacillus</taxon>
    </lineage>
</organism>
<dbReference type="PANTHER" id="PTHR30404:SF0">
    <property type="entry name" value="N-ACETYLMURAMOYL-L-ALANINE AMIDASE AMIC"/>
    <property type="match status" value="1"/>
</dbReference>
<dbReference type="Gene3D" id="3.40.630.40">
    <property type="entry name" value="Zn-dependent exopeptidases"/>
    <property type="match status" value="1"/>
</dbReference>
<dbReference type="CDD" id="cd02696">
    <property type="entry name" value="MurNAc-LAA"/>
    <property type="match status" value="1"/>
</dbReference>
<gene>
    <name evidence="5" type="ORF">HMPREF9488_02098</name>
</gene>
<proteinExistence type="predicted"/>
<evidence type="ECO:0000313" key="5">
    <source>
        <dbReference type="EMBL" id="EFW04692.1"/>
    </source>
</evidence>
<evidence type="ECO:0000313" key="6">
    <source>
        <dbReference type="Proteomes" id="UP000003157"/>
    </source>
</evidence>
<dbReference type="Gene3D" id="2.60.40.10">
    <property type="entry name" value="Immunoglobulins"/>
    <property type="match status" value="1"/>
</dbReference>
<protein>
    <submittedName>
        <fullName evidence="5">N-acetylmuramoyl-L-alanine amidase</fullName>
    </submittedName>
</protein>
<dbReference type="OrthoDB" id="43070at2"/>
<dbReference type="GO" id="GO:0030288">
    <property type="term" value="C:outer membrane-bounded periplasmic space"/>
    <property type="evidence" value="ECO:0007669"/>
    <property type="project" value="TreeGrafter"/>
</dbReference>
<feature type="compositionally biased region" description="Low complexity" evidence="2">
    <location>
        <begin position="237"/>
        <end position="253"/>
    </location>
</feature>
<dbReference type="Proteomes" id="UP000003157">
    <property type="component" value="Unassembled WGS sequence"/>
</dbReference>
<dbReference type="eggNOG" id="COG0860">
    <property type="taxonomic scope" value="Bacteria"/>
</dbReference>
<dbReference type="SMART" id="SM00646">
    <property type="entry name" value="Ami_3"/>
    <property type="match status" value="1"/>
</dbReference>
<accession>E7GBF7</accession>